<evidence type="ECO:0000313" key="3">
    <source>
        <dbReference type="Proteomes" id="UP000663090"/>
    </source>
</evidence>
<dbReference type="Pfam" id="PF01527">
    <property type="entry name" value="HTH_Tnp_1"/>
    <property type="match status" value="1"/>
</dbReference>
<evidence type="ECO:0000313" key="2">
    <source>
        <dbReference type="EMBL" id="QSQ17912.1"/>
    </source>
</evidence>
<reference evidence="2 3" key="1">
    <citation type="submission" date="2021-02" db="EMBL/GenBank/DDBJ databases">
        <title>De Novo genome assembly of isolated myxobacteria.</title>
        <authorList>
            <person name="Stevens D.C."/>
        </authorList>
    </citation>
    <scope>NUCLEOTIDE SEQUENCE [LARGE SCALE GENOMIC DNA]</scope>
    <source>
        <strain evidence="2 3">SCHIC003</strain>
    </source>
</reference>
<dbReference type="SUPFAM" id="SSF48295">
    <property type="entry name" value="TrpR-like"/>
    <property type="match status" value="1"/>
</dbReference>
<dbReference type="Proteomes" id="UP000663090">
    <property type="component" value="Chromosome"/>
</dbReference>
<accession>A0ABX7NGF6</accession>
<evidence type="ECO:0000256" key="1">
    <source>
        <dbReference type="SAM" id="MobiDB-lite"/>
    </source>
</evidence>
<protein>
    <submittedName>
        <fullName evidence="2">Transposase</fullName>
    </submittedName>
</protein>
<dbReference type="InterPro" id="IPR010921">
    <property type="entry name" value="Trp_repressor/repl_initiator"/>
</dbReference>
<gene>
    <name evidence="2" type="ORF">JY572_18575</name>
</gene>
<organism evidence="2 3">
    <name type="scientific">Myxococcus landrumensis</name>
    <dbReference type="NCBI Taxonomy" id="2813577"/>
    <lineage>
        <taxon>Bacteria</taxon>
        <taxon>Pseudomonadati</taxon>
        <taxon>Myxococcota</taxon>
        <taxon>Myxococcia</taxon>
        <taxon>Myxococcales</taxon>
        <taxon>Cystobacterineae</taxon>
        <taxon>Myxococcaceae</taxon>
        <taxon>Myxococcus</taxon>
    </lineage>
</organism>
<dbReference type="RefSeq" id="WP_206719529.1">
    <property type="nucleotide sequence ID" value="NZ_CP071091.1"/>
</dbReference>
<dbReference type="InterPro" id="IPR002514">
    <property type="entry name" value="Transposase_8"/>
</dbReference>
<feature type="region of interest" description="Disordered" evidence="1">
    <location>
        <begin position="66"/>
        <end position="111"/>
    </location>
</feature>
<name>A0ABX7NGF6_9BACT</name>
<keyword evidence="3" id="KW-1185">Reference proteome</keyword>
<sequence>MKKQQKQDRTAERGRFSAKRKKEAVLRLLKGEELDALTRELGVTAAVLSEWREKFLAGAEANLKSREPELETTFKKRGSSNHPSAEKRGIGGPRRGARGAENERQGMLGPCRISRAVELSAQEAIRGAG</sequence>
<dbReference type="EMBL" id="CP071091">
    <property type="protein sequence ID" value="QSQ17912.1"/>
    <property type="molecule type" value="Genomic_DNA"/>
</dbReference>
<proteinExistence type="predicted"/>